<sequence length="390" mass="43023">MNHPRPPLLRLYIAGENDRDRHATWLELFFDLVFVFAIAELAHQLHSDLSWTGIAGFAALFVPVWWLWIDFSYYADQFDVNNGPYRLVMLGVMFGLVVMALTVPDALDGGAAEFATMYATLRLVIIFLYVQAWRFVPQSRELTARYVLSFSVAFFLWLISIAMPEPTCFWLWAVALLIEISNGPITYLTIRCVPTQNSHMDERFGLFVIIVLGEAIIAVATGVAETDWQLGSILTGIGGFVVAVSLWWMYFERADESVINQALRGGKMDLLRSYIYGYSHIFAFMGIVATGVGIQFAIEAAAGHSFGTEARTVLCGGAAIFLMGVTTLQWASPNPLPGKVIAARLTTAALTVLLIPVGVWLSPLAIVGWISIAFVALNRFDGIPLPAGQV</sequence>
<gene>
    <name evidence="2" type="ORF">IQ235_16055</name>
</gene>
<feature type="transmembrane region" description="Helical" evidence="1">
    <location>
        <begin position="110"/>
        <end position="130"/>
    </location>
</feature>
<evidence type="ECO:0000313" key="2">
    <source>
        <dbReference type="EMBL" id="MBE9042292.1"/>
    </source>
</evidence>
<feature type="transmembrane region" description="Helical" evidence="1">
    <location>
        <begin position="230"/>
        <end position="251"/>
    </location>
</feature>
<protein>
    <submittedName>
        <fullName evidence="2">Low temperature requirement protein A</fullName>
    </submittedName>
</protein>
<feature type="transmembrane region" description="Helical" evidence="1">
    <location>
        <begin position="87"/>
        <end position="104"/>
    </location>
</feature>
<dbReference type="Pfam" id="PF06772">
    <property type="entry name" value="LtrA"/>
    <property type="match status" value="1"/>
</dbReference>
<keyword evidence="1" id="KW-0812">Transmembrane</keyword>
<name>A0A928Z8B0_9CYAN</name>
<dbReference type="PANTHER" id="PTHR36840:SF1">
    <property type="entry name" value="BLL5714 PROTEIN"/>
    <property type="match status" value="1"/>
</dbReference>
<dbReference type="PANTHER" id="PTHR36840">
    <property type="entry name" value="BLL5714 PROTEIN"/>
    <property type="match status" value="1"/>
</dbReference>
<proteinExistence type="predicted"/>
<evidence type="ECO:0000313" key="3">
    <source>
        <dbReference type="Proteomes" id="UP000621799"/>
    </source>
</evidence>
<feature type="transmembrane region" description="Helical" evidence="1">
    <location>
        <begin position="142"/>
        <end position="163"/>
    </location>
</feature>
<keyword evidence="1" id="KW-0472">Membrane</keyword>
<feature type="transmembrane region" description="Helical" evidence="1">
    <location>
        <begin position="51"/>
        <end position="75"/>
    </location>
</feature>
<organism evidence="2 3">
    <name type="scientific">Zarconia navalis LEGE 11467</name>
    <dbReference type="NCBI Taxonomy" id="1828826"/>
    <lineage>
        <taxon>Bacteria</taxon>
        <taxon>Bacillati</taxon>
        <taxon>Cyanobacteriota</taxon>
        <taxon>Cyanophyceae</taxon>
        <taxon>Oscillatoriophycideae</taxon>
        <taxon>Oscillatoriales</taxon>
        <taxon>Oscillatoriales incertae sedis</taxon>
        <taxon>Zarconia</taxon>
        <taxon>Zarconia navalis</taxon>
    </lineage>
</organism>
<feature type="transmembrane region" description="Helical" evidence="1">
    <location>
        <begin position="352"/>
        <end position="377"/>
    </location>
</feature>
<dbReference type="Proteomes" id="UP000621799">
    <property type="component" value="Unassembled WGS sequence"/>
</dbReference>
<keyword evidence="1" id="KW-1133">Transmembrane helix</keyword>
<dbReference type="AlphaFoldDB" id="A0A928Z8B0"/>
<feature type="transmembrane region" description="Helical" evidence="1">
    <location>
        <begin position="310"/>
        <end position="331"/>
    </location>
</feature>
<accession>A0A928Z8B0</accession>
<dbReference type="EMBL" id="JADEXN010000330">
    <property type="protein sequence ID" value="MBE9042292.1"/>
    <property type="molecule type" value="Genomic_DNA"/>
</dbReference>
<feature type="transmembrane region" description="Helical" evidence="1">
    <location>
        <begin position="28"/>
        <end position="45"/>
    </location>
</feature>
<feature type="transmembrane region" description="Helical" evidence="1">
    <location>
        <begin position="274"/>
        <end position="298"/>
    </location>
</feature>
<evidence type="ECO:0000256" key="1">
    <source>
        <dbReference type="SAM" id="Phobius"/>
    </source>
</evidence>
<keyword evidence="3" id="KW-1185">Reference proteome</keyword>
<feature type="transmembrane region" description="Helical" evidence="1">
    <location>
        <begin position="204"/>
        <end position="224"/>
    </location>
</feature>
<dbReference type="InterPro" id="IPR010640">
    <property type="entry name" value="Low_temperature_requirement_A"/>
</dbReference>
<reference evidence="2" key="1">
    <citation type="submission" date="2020-10" db="EMBL/GenBank/DDBJ databases">
        <authorList>
            <person name="Castelo-Branco R."/>
            <person name="Eusebio N."/>
            <person name="Adriana R."/>
            <person name="Vieira A."/>
            <person name="Brugerolle De Fraissinette N."/>
            <person name="Rezende De Castro R."/>
            <person name="Schneider M.P."/>
            <person name="Vasconcelos V."/>
            <person name="Leao P.N."/>
        </authorList>
    </citation>
    <scope>NUCLEOTIDE SEQUENCE</scope>
    <source>
        <strain evidence="2">LEGE 11467</strain>
    </source>
</reference>
<feature type="transmembrane region" description="Helical" evidence="1">
    <location>
        <begin position="169"/>
        <end position="192"/>
    </location>
</feature>
<comment type="caution">
    <text evidence="2">The sequence shown here is derived from an EMBL/GenBank/DDBJ whole genome shotgun (WGS) entry which is preliminary data.</text>
</comment>